<evidence type="ECO:0000313" key="1">
    <source>
        <dbReference type="EMBL" id="MPM96498.1"/>
    </source>
</evidence>
<dbReference type="EMBL" id="VSSQ01042874">
    <property type="protein sequence ID" value="MPM96498.1"/>
    <property type="molecule type" value="Genomic_DNA"/>
</dbReference>
<name>A0A645E531_9ZZZZ</name>
<gene>
    <name evidence="1" type="ORF">SDC9_143662</name>
</gene>
<proteinExistence type="predicted"/>
<organism evidence="1">
    <name type="scientific">bioreactor metagenome</name>
    <dbReference type="NCBI Taxonomy" id="1076179"/>
    <lineage>
        <taxon>unclassified sequences</taxon>
        <taxon>metagenomes</taxon>
        <taxon>ecological metagenomes</taxon>
    </lineage>
</organism>
<dbReference type="AlphaFoldDB" id="A0A645E531"/>
<protein>
    <submittedName>
        <fullName evidence="1">Uncharacterized protein</fullName>
    </submittedName>
</protein>
<comment type="caution">
    <text evidence="1">The sequence shown here is derived from an EMBL/GenBank/DDBJ whole genome shotgun (WGS) entry which is preliminary data.</text>
</comment>
<reference evidence="1" key="1">
    <citation type="submission" date="2019-08" db="EMBL/GenBank/DDBJ databases">
        <authorList>
            <person name="Kucharzyk K."/>
            <person name="Murdoch R.W."/>
            <person name="Higgins S."/>
            <person name="Loffler F."/>
        </authorList>
    </citation>
    <scope>NUCLEOTIDE SEQUENCE</scope>
</reference>
<accession>A0A645E531</accession>
<sequence>MTTIEADPAWKRMDIQKQINELMEDISRWESLTADDRPADTSRRRMERDRIARIANALQCARDCE</sequence>